<proteinExistence type="predicted"/>
<dbReference type="AlphaFoldDB" id="A0A852SM21"/>
<dbReference type="Proteomes" id="UP000549913">
    <property type="component" value="Unassembled WGS sequence"/>
</dbReference>
<keyword evidence="2" id="KW-1185">Reference proteome</keyword>
<keyword evidence="1" id="KW-0238">DNA-binding</keyword>
<dbReference type="InterPro" id="IPR013321">
    <property type="entry name" value="Arc_rbn_hlx_hlx"/>
</dbReference>
<dbReference type="GO" id="GO:0003677">
    <property type="term" value="F:DNA binding"/>
    <property type="evidence" value="ECO:0007669"/>
    <property type="project" value="UniProtKB-KW"/>
</dbReference>
<protein>
    <submittedName>
        <fullName evidence="1">Putative DNA-binding protein</fullName>
    </submittedName>
</protein>
<name>A0A852SM21_9MICO</name>
<dbReference type="EMBL" id="JACCBM010000001">
    <property type="protein sequence ID" value="NYD68867.1"/>
    <property type="molecule type" value="Genomic_DNA"/>
</dbReference>
<reference evidence="1 2" key="1">
    <citation type="submission" date="2020-07" db="EMBL/GenBank/DDBJ databases">
        <title>Sequencing the genomes of 1000 actinobacteria strains.</title>
        <authorList>
            <person name="Klenk H.-P."/>
        </authorList>
    </citation>
    <scope>NUCLEOTIDE SEQUENCE [LARGE SCALE GENOMIC DNA]</scope>
    <source>
        <strain evidence="1 2">DSM 26474</strain>
    </source>
</reference>
<sequence length="59" mass="6481">MPNQPKTPIRGFRIPDELYRAAQAKAADEGRTLTDVIREFLENYIHGGAVADPGQRTAG</sequence>
<comment type="caution">
    <text evidence="1">The sequence shown here is derived from an EMBL/GenBank/DDBJ whole genome shotgun (WGS) entry which is preliminary data.</text>
</comment>
<dbReference type="Gene3D" id="1.10.1220.10">
    <property type="entry name" value="Met repressor-like"/>
    <property type="match status" value="1"/>
</dbReference>
<dbReference type="SUPFAM" id="SSF47598">
    <property type="entry name" value="Ribbon-helix-helix"/>
    <property type="match status" value="1"/>
</dbReference>
<evidence type="ECO:0000313" key="2">
    <source>
        <dbReference type="Proteomes" id="UP000549913"/>
    </source>
</evidence>
<dbReference type="InterPro" id="IPR010985">
    <property type="entry name" value="Ribbon_hlx_hlx"/>
</dbReference>
<dbReference type="GO" id="GO:0006355">
    <property type="term" value="P:regulation of DNA-templated transcription"/>
    <property type="evidence" value="ECO:0007669"/>
    <property type="project" value="InterPro"/>
</dbReference>
<organism evidence="1 2">
    <name type="scientific">Herbiconiux flava</name>
    <dbReference type="NCBI Taxonomy" id="881268"/>
    <lineage>
        <taxon>Bacteria</taxon>
        <taxon>Bacillati</taxon>
        <taxon>Actinomycetota</taxon>
        <taxon>Actinomycetes</taxon>
        <taxon>Micrococcales</taxon>
        <taxon>Microbacteriaceae</taxon>
        <taxon>Herbiconiux</taxon>
    </lineage>
</organism>
<gene>
    <name evidence="1" type="ORF">BJ984_000025</name>
</gene>
<accession>A0A852SM21</accession>
<evidence type="ECO:0000313" key="1">
    <source>
        <dbReference type="EMBL" id="NYD68867.1"/>
    </source>
</evidence>